<evidence type="ECO:0000256" key="8">
    <source>
        <dbReference type="ARBA" id="ARBA00022840"/>
    </source>
</evidence>
<dbReference type="GO" id="GO:0005524">
    <property type="term" value="F:ATP binding"/>
    <property type="evidence" value="ECO:0007669"/>
    <property type="project" value="UniProtKB-KW"/>
</dbReference>
<evidence type="ECO:0000256" key="3">
    <source>
        <dbReference type="ARBA" id="ARBA00022516"/>
    </source>
</evidence>
<dbReference type="AlphaFoldDB" id="A0A1W1BCU5"/>
<evidence type="ECO:0000256" key="6">
    <source>
        <dbReference type="ARBA" id="ARBA00022741"/>
    </source>
</evidence>
<dbReference type="NCBIfam" id="TIGR00682">
    <property type="entry name" value="lpxK"/>
    <property type="match status" value="1"/>
</dbReference>
<protein>
    <recommendedName>
        <fullName evidence="2">tetraacyldisaccharide 4'-kinase</fullName>
        <ecNumber evidence="2">2.7.1.130</ecNumber>
    </recommendedName>
</protein>
<dbReference type="GO" id="GO:0009029">
    <property type="term" value="F:lipid-A 4'-kinase activity"/>
    <property type="evidence" value="ECO:0007669"/>
    <property type="project" value="UniProtKB-EC"/>
</dbReference>
<dbReference type="Pfam" id="PF02606">
    <property type="entry name" value="LpxK"/>
    <property type="match status" value="2"/>
</dbReference>
<evidence type="ECO:0000256" key="10">
    <source>
        <dbReference type="SAM" id="Phobius"/>
    </source>
</evidence>
<accession>A0A1W1BCU5</accession>
<dbReference type="NCBIfam" id="NF001892">
    <property type="entry name" value="PRK00652.1-5"/>
    <property type="match status" value="1"/>
</dbReference>
<dbReference type="SUPFAM" id="SSF52540">
    <property type="entry name" value="P-loop containing nucleoside triphosphate hydrolases"/>
    <property type="match status" value="1"/>
</dbReference>
<evidence type="ECO:0000256" key="2">
    <source>
        <dbReference type="ARBA" id="ARBA00012071"/>
    </source>
</evidence>
<dbReference type="GO" id="GO:0009244">
    <property type="term" value="P:lipopolysaccharide core region biosynthetic process"/>
    <property type="evidence" value="ECO:0007669"/>
    <property type="project" value="TreeGrafter"/>
</dbReference>
<keyword evidence="3" id="KW-0444">Lipid biosynthesis</keyword>
<name>A0A1W1BCU5_9ZZZZ</name>
<reference evidence="11" key="1">
    <citation type="submission" date="2016-10" db="EMBL/GenBank/DDBJ databases">
        <authorList>
            <person name="de Groot N.N."/>
        </authorList>
    </citation>
    <scope>NUCLEOTIDE SEQUENCE</scope>
</reference>
<gene>
    <name evidence="11" type="ORF">MNB_SM-7-304</name>
</gene>
<keyword evidence="10" id="KW-0812">Transmembrane</keyword>
<dbReference type="PANTHER" id="PTHR42724">
    <property type="entry name" value="TETRAACYLDISACCHARIDE 4'-KINASE"/>
    <property type="match status" value="1"/>
</dbReference>
<dbReference type="GO" id="GO:0005886">
    <property type="term" value="C:plasma membrane"/>
    <property type="evidence" value="ECO:0007669"/>
    <property type="project" value="TreeGrafter"/>
</dbReference>
<proteinExistence type="inferred from homology"/>
<dbReference type="EMBL" id="FPHB01000015">
    <property type="protein sequence ID" value="SFV51376.1"/>
    <property type="molecule type" value="Genomic_DNA"/>
</dbReference>
<sequence>MWVERYLYSPGFFQRVFSFLLLPLSALYCLIVYLKYRSAKAEDMGIKVISVGNLSVGGSGKTPLVCAIAKQFEGAAIVLRGYGRKSRGLRVVADGRKRLCDVDECGDEAMIYATKLPQNIVIVSEDRKEAIKRAKELGAHFVLLDDGYSKHSIKKLDLLIDVVSTNPFCLPSGPFREKLWRGKEAVILKEGRDFFRETHLENESKRMSLVTAIARPQRLDKYIPKVVAKHYFEDHHDFSKEEIESIIREDQPTSLLVTLKDYVKLERFGYPLSLLDLDVHISKKLMKRISAYLEEK</sequence>
<dbReference type="GO" id="GO:0009245">
    <property type="term" value="P:lipid A biosynthetic process"/>
    <property type="evidence" value="ECO:0007669"/>
    <property type="project" value="UniProtKB-KW"/>
</dbReference>
<evidence type="ECO:0000256" key="4">
    <source>
        <dbReference type="ARBA" id="ARBA00022556"/>
    </source>
</evidence>
<keyword evidence="6" id="KW-0547">Nucleotide-binding</keyword>
<dbReference type="UniPathway" id="UPA00359">
    <property type="reaction ID" value="UER00482"/>
</dbReference>
<keyword evidence="10" id="KW-1133">Transmembrane helix</keyword>
<feature type="transmembrane region" description="Helical" evidence="10">
    <location>
        <begin position="12"/>
        <end position="34"/>
    </location>
</feature>
<dbReference type="EC" id="2.7.1.130" evidence="2"/>
<evidence type="ECO:0000313" key="11">
    <source>
        <dbReference type="EMBL" id="SFV51376.1"/>
    </source>
</evidence>
<evidence type="ECO:0000256" key="9">
    <source>
        <dbReference type="ARBA" id="ARBA00023098"/>
    </source>
</evidence>
<comment type="pathway">
    <text evidence="1">Glycolipid biosynthesis; lipid IV(A) biosynthesis; lipid IV(A) from (3R)-3-hydroxytetradecanoyl-[acyl-carrier-protein] and UDP-N-acetyl-alpha-D-glucosamine: step 6/6.</text>
</comment>
<keyword evidence="5 11" id="KW-0808">Transferase</keyword>
<evidence type="ECO:0000256" key="1">
    <source>
        <dbReference type="ARBA" id="ARBA00004870"/>
    </source>
</evidence>
<keyword evidence="7 11" id="KW-0418">Kinase</keyword>
<dbReference type="HAMAP" id="MF_00409">
    <property type="entry name" value="LpxK"/>
    <property type="match status" value="1"/>
</dbReference>
<dbReference type="InterPro" id="IPR027417">
    <property type="entry name" value="P-loop_NTPase"/>
</dbReference>
<organism evidence="11">
    <name type="scientific">hydrothermal vent metagenome</name>
    <dbReference type="NCBI Taxonomy" id="652676"/>
    <lineage>
        <taxon>unclassified sequences</taxon>
        <taxon>metagenomes</taxon>
        <taxon>ecological metagenomes</taxon>
    </lineage>
</organism>
<keyword evidence="10" id="KW-0472">Membrane</keyword>
<keyword evidence="8" id="KW-0067">ATP-binding</keyword>
<dbReference type="InterPro" id="IPR003758">
    <property type="entry name" value="LpxK"/>
</dbReference>
<dbReference type="PANTHER" id="PTHR42724:SF1">
    <property type="entry name" value="TETRAACYLDISACCHARIDE 4'-KINASE, MITOCHONDRIAL-RELATED"/>
    <property type="match status" value="1"/>
</dbReference>
<evidence type="ECO:0000256" key="5">
    <source>
        <dbReference type="ARBA" id="ARBA00022679"/>
    </source>
</evidence>
<keyword evidence="4" id="KW-0441">Lipid A biosynthesis</keyword>
<evidence type="ECO:0000256" key="7">
    <source>
        <dbReference type="ARBA" id="ARBA00022777"/>
    </source>
</evidence>
<keyword evidence="9" id="KW-0443">Lipid metabolism</keyword>